<keyword evidence="3" id="KW-1185">Reference proteome</keyword>
<dbReference type="Gene3D" id="3.40.630.30">
    <property type="match status" value="1"/>
</dbReference>
<accession>A0A9W9MMB8</accession>
<dbReference type="Pfam" id="PF13302">
    <property type="entry name" value="Acetyltransf_3"/>
    <property type="match status" value="1"/>
</dbReference>
<protein>
    <submittedName>
        <fullName evidence="2">GNAT family acetyltransferase</fullName>
    </submittedName>
</protein>
<proteinExistence type="predicted"/>
<reference evidence="2" key="2">
    <citation type="journal article" date="2023" name="IMA Fungus">
        <title>Comparative genomic study of the Penicillium genus elucidates a diverse pangenome and 15 lateral gene transfer events.</title>
        <authorList>
            <person name="Petersen C."/>
            <person name="Sorensen T."/>
            <person name="Nielsen M.R."/>
            <person name="Sondergaard T.E."/>
            <person name="Sorensen J.L."/>
            <person name="Fitzpatrick D.A."/>
            <person name="Frisvad J.C."/>
            <person name="Nielsen K.L."/>
        </authorList>
    </citation>
    <scope>NUCLEOTIDE SEQUENCE</scope>
    <source>
        <strain evidence="2">IBT 15544</strain>
    </source>
</reference>
<evidence type="ECO:0000313" key="3">
    <source>
        <dbReference type="Proteomes" id="UP001150904"/>
    </source>
</evidence>
<feature type="domain" description="N-acetyltransferase" evidence="1">
    <location>
        <begin position="6"/>
        <end position="179"/>
    </location>
</feature>
<dbReference type="InterPro" id="IPR016181">
    <property type="entry name" value="Acyl_CoA_acyltransferase"/>
</dbReference>
<evidence type="ECO:0000259" key="1">
    <source>
        <dbReference type="PROSITE" id="PS51186"/>
    </source>
</evidence>
<dbReference type="OrthoDB" id="4072826at2759"/>
<reference evidence="2" key="1">
    <citation type="submission" date="2022-12" db="EMBL/GenBank/DDBJ databases">
        <authorList>
            <person name="Petersen C."/>
        </authorList>
    </citation>
    <scope>NUCLEOTIDE SEQUENCE</scope>
    <source>
        <strain evidence="2">IBT 15544</strain>
    </source>
</reference>
<gene>
    <name evidence="2" type="ORF">N7498_004864</name>
</gene>
<sequence>MMTPRLELVRLTEDHLPGYHAIWSDKNATRWSPHGYCKTLEDSRKWMSELLLSTNPNGDNFAVIIRKDIDPDKLPEKRSESTILQPGAFIGWIGTWRTNPSPEVGFIFHRDAWGHGFATEALQGFVTMFWELKLQYTTLDAWCDTQNAASISVLTKCGFVMEETQDGDHTLPWMDPPLRDSLCFRVKRGVKIDMWSLAR</sequence>
<dbReference type="InterPro" id="IPR000182">
    <property type="entry name" value="GNAT_dom"/>
</dbReference>
<dbReference type="Proteomes" id="UP001150904">
    <property type="component" value="Unassembled WGS sequence"/>
</dbReference>
<dbReference type="PROSITE" id="PS51186">
    <property type="entry name" value="GNAT"/>
    <property type="match status" value="1"/>
</dbReference>
<name>A0A9W9MMB8_9EURO</name>
<dbReference type="PANTHER" id="PTHR43792:SF1">
    <property type="entry name" value="N-ACETYLTRANSFERASE DOMAIN-CONTAINING PROTEIN"/>
    <property type="match status" value="1"/>
</dbReference>
<dbReference type="PANTHER" id="PTHR43792">
    <property type="entry name" value="GNAT FAMILY, PUTATIVE (AFU_ORTHOLOGUE AFUA_3G00765)-RELATED-RELATED"/>
    <property type="match status" value="1"/>
</dbReference>
<dbReference type="AlphaFoldDB" id="A0A9W9MMB8"/>
<dbReference type="EMBL" id="JAPQKR010000012">
    <property type="protein sequence ID" value="KAJ5203985.1"/>
    <property type="molecule type" value="Genomic_DNA"/>
</dbReference>
<dbReference type="RefSeq" id="XP_058308464.1">
    <property type="nucleotide sequence ID" value="XM_058451926.1"/>
</dbReference>
<dbReference type="SUPFAM" id="SSF55729">
    <property type="entry name" value="Acyl-CoA N-acyltransferases (Nat)"/>
    <property type="match status" value="1"/>
</dbReference>
<comment type="caution">
    <text evidence="2">The sequence shown here is derived from an EMBL/GenBank/DDBJ whole genome shotgun (WGS) entry which is preliminary data.</text>
</comment>
<evidence type="ECO:0000313" key="2">
    <source>
        <dbReference type="EMBL" id="KAJ5203985.1"/>
    </source>
</evidence>
<organism evidence="2 3">
    <name type="scientific">Penicillium cinerascens</name>
    <dbReference type="NCBI Taxonomy" id="70096"/>
    <lineage>
        <taxon>Eukaryota</taxon>
        <taxon>Fungi</taxon>
        <taxon>Dikarya</taxon>
        <taxon>Ascomycota</taxon>
        <taxon>Pezizomycotina</taxon>
        <taxon>Eurotiomycetes</taxon>
        <taxon>Eurotiomycetidae</taxon>
        <taxon>Eurotiales</taxon>
        <taxon>Aspergillaceae</taxon>
        <taxon>Penicillium</taxon>
    </lineage>
</organism>
<dbReference type="GO" id="GO:0016747">
    <property type="term" value="F:acyltransferase activity, transferring groups other than amino-acyl groups"/>
    <property type="evidence" value="ECO:0007669"/>
    <property type="project" value="InterPro"/>
</dbReference>
<dbReference type="InterPro" id="IPR051531">
    <property type="entry name" value="N-acetyltransferase"/>
</dbReference>
<dbReference type="GeneID" id="83179227"/>